<name>A0A561B3P3_9ACTN</name>
<evidence type="ECO:0000313" key="1">
    <source>
        <dbReference type="EMBL" id="TWD73483.1"/>
    </source>
</evidence>
<dbReference type="OrthoDB" id="4299905at2"/>
<reference evidence="1 2" key="1">
    <citation type="submission" date="2019-06" db="EMBL/GenBank/DDBJ databases">
        <title>Sequencing the genomes of 1000 actinobacteria strains.</title>
        <authorList>
            <person name="Klenk H.-P."/>
        </authorList>
    </citation>
    <scope>NUCLEOTIDE SEQUENCE [LARGE SCALE GENOMIC DNA]</scope>
    <source>
        <strain evidence="1 2">DSM 24683</strain>
    </source>
</reference>
<organism evidence="1 2">
    <name type="scientific">Kribbella amoyensis</name>
    <dbReference type="NCBI Taxonomy" id="996641"/>
    <lineage>
        <taxon>Bacteria</taxon>
        <taxon>Bacillati</taxon>
        <taxon>Actinomycetota</taxon>
        <taxon>Actinomycetes</taxon>
        <taxon>Propionibacteriales</taxon>
        <taxon>Kribbellaceae</taxon>
        <taxon>Kribbella</taxon>
    </lineage>
</organism>
<proteinExistence type="predicted"/>
<comment type="caution">
    <text evidence="1">The sequence shown here is derived from an EMBL/GenBank/DDBJ whole genome shotgun (WGS) entry which is preliminary data.</text>
</comment>
<dbReference type="Proteomes" id="UP000318380">
    <property type="component" value="Unassembled WGS sequence"/>
</dbReference>
<sequence length="105" mass="10942">MNINVDLTGKTFTVTKGAEEKKDQNGRQKADKTTNDLLWTVQLMALDESGGEVINVTLAGNAAPKVTVGAMVVPVGLTAMPWATNGRNGVAYKANSLNAPGNAKA</sequence>
<dbReference type="EMBL" id="VIVK01000003">
    <property type="protein sequence ID" value="TWD73483.1"/>
    <property type="molecule type" value="Genomic_DNA"/>
</dbReference>
<keyword evidence="2" id="KW-1185">Reference proteome</keyword>
<evidence type="ECO:0000313" key="2">
    <source>
        <dbReference type="Proteomes" id="UP000318380"/>
    </source>
</evidence>
<accession>A0A561B3P3</accession>
<dbReference type="AlphaFoldDB" id="A0A561B3P3"/>
<gene>
    <name evidence="1" type="ORF">FB561_7376</name>
</gene>
<protein>
    <submittedName>
        <fullName evidence="1">Uncharacterized protein</fullName>
    </submittedName>
</protein>
<dbReference type="RefSeq" id="WP_145814658.1">
    <property type="nucleotide sequence ID" value="NZ_VIVK01000003.1"/>
</dbReference>